<organism evidence="7 8">
    <name type="scientific">Veillonella seminalis</name>
    <dbReference type="NCBI Taxonomy" id="1502943"/>
    <lineage>
        <taxon>Bacteria</taxon>
        <taxon>Bacillati</taxon>
        <taxon>Bacillota</taxon>
        <taxon>Negativicutes</taxon>
        <taxon>Veillonellales</taxon>
        <taxon>Veillonellaceae</taxon>
        <taxon>Veillonella</taxon>
    </lineage>
</organism>
<dbReference type="SUPFAM" id="SSF110849">
    <property type="entry name" value="ParB/Sulfiredoxin"/>
    <property type="match status" value="1"/>
</dbReference>
<evidence type="ECO:0000256" key="1">
    <source>
        <dbReference type="ARBA" id="ARBA00004453"/>
    </source>
</evidence>
<name>A0A833CDH5_9FIRM</name>
<dbReference type="InterPro" id="IPR004437">
    <property type="entry name" value="ParB/RepB/Spo0J"/>
</dbReference>
<dbReference type="InterPro" id="IPR041468">
    <property type="entry name" value="HTH_ParB/Spo0J"/>
</dbReference>
<dbReference type="NCBIfam" id="TIGR00180">
    <property type="entry name" value="parB_part"/>
    <property type="match status" value="1"/>
</dbReference>
<dbReference type="Pfam" id="PF17762">
    <property type="entry name" value="HTH_ParB"/>
    <property type="match status" value="1"/>
</dbReference>
<reference evidence="7 8" key="1">
    <citation type="submission" date="2019-09" db="EMBL/GenBank/DDBJ databases">
        <title>Draft genome sequence of 3 type strains from the CCUG.</title>
        <authorList>
            <person name="Pineiro-Iglesias B."/>
            <person name="Tunovic T."/>
            <person name="Unosson C."/>
            <person name="Inganas E."/>
            <person name="Ohlen M."/>
            <person name="Cardew S."/>
            <person name="Jensie-Markopoulos S."/>
            <person name="Salva-Serra F."/>
            <person name="Jaen-Luchoro D."/>
            <person name="Karlsson R."/>
            <person name="Svensson-Stadler L."/>
            <person name="Chun J."/>
            <person name="Moore E."/>
        </authorList>
    </citation>
    <scope>NUCLEOTIDE SEQUENCE [LARGE SCALE GENOMIC DNA]</scope>
    <source>
        <strain evidence="7 8">CCUG 65427</strain>
    </source>
</reference>
<dbReference type="Proteomes" id="UP000434554">
    <property type="component" value="Unassembled WGS sequence"/>
</dbReference>
<dbReference type="AlphaFoldDB" id="A0A833CDH5"/>
<dbReference type="Gene3D" id="1.10.10.2830">
    <property type="match status" value="1"/>
</dbReference>
<keyword evidence="4" id="KW-0238">DNA-binding</keyword>
<dbReference type="RefSeq" id="WP_127006821.1">
    <property type="nucleotide sequence ID" value="NZ_JAGZQP010000004.1"/>
</dbReference>
<dbReference type="EMBL" id="WBKH01000001">
    <property type="protein sequence ID" value="KAB1479964.1"/>
    <property type="molecule type" value="Genomic_DNA"/>
</dbReference>
<dbReference type="GO" id="GO:0005694">
    <property type="term" value="C:chromosome"/>
    <property type="evidence" value="ECO:0007669"/>
    <property type="project" value="TreeGrafter"/>
</dbReference>
<evidence type="ECO:0000313" key="8">
    <source>
        <dbReference type="Proteomes" id="UP000434554"/>
    </source>
</evidence>
<dbReference type="GO" id="GO:0009295">
    <property type="term" value="C:nucleoid"/>
    <property type="evidence" value="ECO:0007669"/>
    <property type="project" value="UniProtKB-SubCell"/>
</dbReference>
<dbReference type="PANTHER" id="PTHR33375">
    <property type="entry name" value="CHROMOSOME-PARTITIONING PROTEIN PARB-RELATED"/>
    <property type="match status" value="1"/>
</dbReference>
<sequence>MPRDSKKKGGLGRGVLSLLPQDTPEKESAVNTDVEAAGKQNGIVELPVTDIEPNPNQPRRHFLEDEMATLVESIRQYGIIQPIVVCKMNDKYQIVAGERRWRAAQIAELTTIPVVIKDYSMEQITEIALVENLQRQDLDPVEEAYAYKRLMDTFKKTQEAIATRLGRSRSHVANMVRLLQLPDFILTELSVGDISIGQARPLLSLKNKELQKEALKLIKEKELTARQVEALVKQMTDGTYGQPAKGRNKTPQTAELREIMDRLKVSLGVPVDIKIKAGKKVQGKMEIAFRSEDELDYLIDYLEAQGMGEVEGASPAQTEADTDESASISFRV</sequence>
<feature type="compositionally biased region" description="Basic residues" evidence="5">
    <location>
        <begin position="1"/>
        <end position="10"/>
    </location>
</feature>
<evidence type="ECO:0000313" key="7">
    <source>
        <dbReference type="EMBL" id="KAB1479964.1"/>
    </source>
</evidence>
<dbReference type="Gene3D" id="3.90.1530.30">
    <property type="match status" value="1"/>
</dbReference>
<evidence type="ECO:0000256" key="2">
    <source>
        <dbReference type="ARBA" id="ARBA00006295"/>
    </source>
</evidence>
<dbReference type="Pfam" id="PF02195">
    <property type="entry name" value="ParB_N"/>
    <property type="match status" value="1"/>
</dbReference>
<comment type="subcellular location">
    <subcellularLocation>
        <location evidence="1">Cytoplasm</location>
        <location evidence="1">Nucleoid</location>
    </subcellularLocation>
</comment>
<proteinExistence type="inferred from homology"/>
<comment type="caution">
    <text evidence="7">The sequence shown here is derived from an EMBL/GenBank/DDBJ whole genome shotgun (WGS) entry which is preliminary data.</text>
</comment>
<evidence type="ECO:0000256" key="5">
    <source>
        <dbReference type="SAM" id="MobiDB-lite"/>
    </source>
</evidence>
<feature type="compositionally biased region" description="Polar residues" evidence="5">
    <location>
        <begin position="315"/>
        <end position="332"/>
    </location>
</feature>
<gene>
    <name evidence="7" type="ORF">F8R14_01460</name>
</gene>
<feature type="region of interest" description="Disordered" evidence="5">
    <location>
        <begin position="311"/>
        <end position="332"/>
    </location>
</feature>
<comment type="similarity">
    <text evidence="2">Belongs to the ParB family.</text>
</comment>
<dbReference type="FunFam" id="3.90.1530.30:FF:000001">
    <property type="entry name" value="Chromosome partitioning protein ParB"/>
    <property type="match status" value="1"/>
</dbReference>
<dbReference type="Pfam" id="PF23552">
    <property type="entry name" value="ParB_C"/>
    <property type="match status" value="1"/>
</dbReference>
<feature type="domain" description="ParB-like N-terminal" evidence="6">
    <location>
        <begin position="44"/>
        <end position="133"/>
    </location>
</feature>
<dbReference type="InterPro" id="IPR050336">
    <property type="entry name" value="Chromosome_partition/occlusion"/>
</dbReference>
<dbReference type="GeneID" id="83054097"/>
<dbReference type="GO" id="GO:0003677">
    <property type="term" value="F:DNA binding"/>
    <property type="evidence" value="ECO:0007669"/>
    <property type="project" value="UniProtKB-KW"/>
</dbReference>
<evidence type="ECO:0000256" key="4">
    <source>
        <dbReference type="ARBA" id="ARBA00023125"/>
    </source>
</evidence>
<dbReference type="SMART" id="SM00470">
    <property type="entry name" value="ParB"/>
    <property type="match status" value="1"/>
</dbReference>
<evidence type="ECO:0000256" key="3">
    <source>
        <dbReference type="ARBA" id="ARBA00022829"/>
    </source>
</evidence>
<dbReference type="CDD" id="cd16393">
    <property type="entry name" value="SPO0J_N"/>
    <property type="match status" value="1"/>
</dbReference>
<dbReference type="PANTHER" id="PTHR33375:SF1">
    <property type="entry name" value="CHROMOSOME-PARTITIONING PROTEIN PARB-RELATED"/>
    <property type="match status" value="1"/>
</dbReference>
<accession>A0A833CDH5</accession>
<dbReference type="FunFam" id="1.10.10.2830:FF:000001">
    <property type="entry name" value="Chromosome partitioning protein ParB"/>
    <property type="match status" value="1"/>
</dbReference>
<dbReference type="GO" id="GO:0007059">
    <property type="term" value="P:chromosome segregation"/>
    <property type="evidence" value="ECO:0007669"/>
    <property type="project" value="UniProtKB-KW"/>
</dbReference>
<dbReference type="InterPro" id="IPR003115">
    <property type="entry name" value="ParB_N"/>
</dbReference>
<dbReference type="InterPro" id="IPR036086">
    <property type="entry name" value="ParB/Sulfiredoxin_sf"/>
</dbReference>
<protein>
    <submittedName>
        <fullName evidence="7">ParB/RepB/Spo0J family partition protein</fullName>
    </submittedName>
</protein>
<keyword evidence="3" id="KW-0159">Chromosome partition</keyword>
<feature type="region of interest" description="Disordered" evidence="5">
    <location>
        <begin position="1"/>
        <end position="29"/>
    </location>
</feature>
<evidence type="ECO:0000259" key="6">
    <source>
        <dbReference type="SMART" id="SM00470"/>
    </source>
</evidence>
<dbReference type="InterPro" id="IPR057240">
    <property type="entry name" value="ParB_dimer_C"/>
</dbReference>